<evidence type="ECO:0000313" key="1">
    <source>
        <dbReference type="EMBL" id="BCO27059.1"/>
    </source>
</evidence>
<accession>A0ABM7ML66</accession>
<keyword evidence="2" id="KW-1185">Reference proteome</keyword>
<protein>
    <submittedName>
        <fullName evidence="1">Uncharacterized protein</fullName>
    </submittedName>
</protein>
<reference evidence="1 2" key="1">
    <citation type="journal article" date="2021" name="Microbiol. Spectr.">
        <title>A Single Bacterium Capable of Oxidation and Reduction of Iron at Circumneutral pH.</title>
        <authorList>
            <person name="Kato S."/>
            <person name="Ohkuma M."/>
        </authorList>
    </citation>
    <scope>NUCLEOTIDE SEQUENCE [LARGE SCALE GENOMIC DNA]</scope>
    <source>
        <strain evidence="1 2">MIZ03</strain>
    </source>
</reference>
<sequence>MYPYGYLMATSAKKAPAWMPDSPVLPPTSTLLTRAIKV</sequence>
<dbReference type="EMBL" id="AP024238">
    <property type="protein sequence ID" value="BCO27059.1"/>
    <property type="molecule type" value="Genomic_DNA"/>
</dbReference>
<evidence type="ECO:0000313" key="2">
    <source>
        <dbReference type="Proteomes" id="UP000824366"/>
    </source>
</evidence>
<organism evidence="1 2">
    <name type="scientific">Rhodoferax lithotrophicus</name>
    <dbReference type="NCBI Taxonomy" id="2798804"/>
    <lineage>
        <taxon>Bacteria</taxon>
        <taxon>Pseudomonadati</taxon>
        <taxon>Pseudomonadota</taxon>
        <taxon>Betaproteobacteria</taxon>
        <taxon>Burkholderiales</taxon>
        <taxon>Comamonadaceae</taxon>
        <taxon>Rhodoferax</taxon>
    </lineage>
</organism>
<gene>
    <name evidence="1" type="ORF">MIZ03_1946</name>
</gene>
<proteinExistence type="predicted"/>
<name>A0ABM7ML66_9BURK</name>
<dbReference type="Proteomes" id="UP000824366">
    <property type="component" value="Chromosome"/>
</dbReference>